<dbReference type="InterPro" id="IPR029039">
    <property type="entry name" value="Flavoprotein-like_sf"/>
</dbReference>
<dbReference type="InterPro" id="IPR050712">
    <property type="entry name" value="NAD(P)H-dep_reductase"/>
</dbReference>
<gene>
    <name evidence="4" type="ORF">T9A_01091</name>
</gene>
<keyword evidence="2" id="KW-0288">FMN</keyword>
<keyword evidence="5" id="KW-1185">Reference proteome</keyword>
<dbReference type="EMBL" id="ARXU01000003">
    <property type="protein sequence ID" value="KGD61882.1"/>
    <property type="molecule type" value="Genomic_DNA"/>
</dbReference>
<dbReference type="RefSeq" id="WP_035245843.1">
    <property type="nucleotide sequence ID" value="NZ_ARXU01000003.1"/>
</dbReference>
<evidence type="ECO:0000256" key="2">
    <source>
        <dbReference type="ARBA" id="ARBA00022643"/>
    </source>
</evidence>
<accession>A0ABR4WEC7</accession>
<feature type="domain" description="NADPH-dependent FMN reductase-like" evidence="3">
    <location>
        <begin position="1"/>
        <end position="147"/>
    </location>
</feature>
<dbReference type="Gene3D" id="3.40.50.360">
    <property type="match status" value="1"/>
</dbReference>
<dbReference type="InterPro" id="IPR005025">
    <property type="entry name" value="FMN_Rdtase-like_dom"/>
</dbReference>
<dbReference type="Proteomes" id="UP000029443">
    <property type="component" value="Unassembled WGS sequence"/>
</dbReference>
<dbReference type="Pfam" id="PF03358">
    <property type="entry name" value="FMN_red"/>
    <property type="match status" value="1"/>
</dbReference>
<comment type="cofactor">
    <cofactor evidence="1">
        <name>FMN</name>
        <dbReference type="ChEBI" id="CHEBI:58210"/>
    </cofactor>
</comment>
<name>A0ABR4WEC7_9GAMM</name>
<comment type="caution">
    <text evidence="4">The sequence shown here is derived from an EMBL/GenBank/DDBJ whole genome shotgun (WGS) entry which is preliminary data.</text>
</comment>
<evidence type="ECO:0000313" key="4">
    <source>
        <dbReference type="EMBL" id="KGD61882.1"/>
    </source>
</evidence>
<evidence type="ECO:0000259" key="3">
    <source>
        <dbReference type="Pfam" id="PF03358"/>
    </source>
</evidence>
<dbReference type="PANTHER" id="PTHR30543">
    <property type="entry name" value="CHROMATE REDUCTASE"/>
    <property type="match status" value="1"/>
</dbReference>
<protein>
    <submittedName>
        <fullName evidence="4">Chromate reductase</fullName>
    </submittedName>
</protein>
<evidence type="ECO:0000256" key="1">
    <source>
        <dbReference type="ARBA" id="ARBA00001917"/>
    </source>
</evidence>
<evidence type="ECO:0000313" key="5">
    <source>
        <dbReference type="Proteomes" id="UP000029443"/>
    </source>
</evidence>
<dbReference type="SUPFAM" id="SSF52218">
    <property type="entry name" value="Flavoproteins"/>
    <property type="match status" value="1"/>
</dbReference>
<proteinExistence type="predicted"/>
<keyword evidence="2" id="KW-0285">Flavoprotein</keyword>
<sequence>MKVLAIAGSLREKSYNRGLVRAARALAPSGMEIIEADISDIPLYNGDDDGDDRPAPVTALAEQVKAADAFLFATPEYNYSIPGVLKNAIDWLSRVPGGIFAGKAAAIMGASMGGMGSSRSQYHLRQVLVFLDVHPLNKPEVFVSAAHEKCDDNGDLQDEATKEMIGKQLAALQAWADTLQ</sequence>
<reference evidence="4 5" key="1">
    <citation type="submission" date="2012-09" db="EMBL/GenBank/DDBJ databases">
        <title>Genome Sequence of alkane-degrading Bacterium Alcanivorax jadensis T9.</title>
        <authorList>
            <person name="Lai Q."/>
            <person name="Shao Z."/>
        </authorList>
    </citation>
    <scope>NUCLEOTIDE SEQUENCE [LARGE SCALE GENOMIC DNA]</scope>
    <source>
        <strain evidence="4 5">T9</strain>
    </source>
</reference>
<organism evidence="4 5">
    <name type="scientific">Alcanivorax jadensis T9</name>
    <dbReference type="NCBI Taxonomy" id="1177181"/>
    <lineage>
        <taxon>Bacteria</taxon>
        <taxon>Pseudomonadati</taxon>
        <taxon>Pseudomonadota</taxon>
        <taxon>Gammaproteobacteria</taxon>
        <taxon>Oceanospirillales</taxon>
        <taxon>Alcanivoracaceae</taxon>
        <taxon>Alcanivorax</taxon>
    </lineage>
</organism>
<dbReference type="PANTHER" id="PTHR30543:SF21">
    <property type="entry name" value="NAD(P)H-DEPENDENT FMN REDUCTASE LOT6"/>
    <property type="match status" value="1"/>
</dbReference>